<organism evidence="1 2">
    <name type="scientific">Diachasmimorpha longicaudata entomopoxvirus</name>
    <dbReference type="NCBI Taxonomy" id="109981"/>
    <lineage>
        <taxon>Viruses</taxon>
        <taxon>Varidnaviria</taxon>
        <taxon>Bamfordvirae</taxon>
        <taxon>Nucleocytoviricota</taxon>
        <taxon>Pokkesviricetes</taxon>
        <taxon>Chitovirales</taxon>
        <taxon>Poxviridae</taxon>
        <taxon>Entomopoxvirinae</taxon>
        <taxon>Epsilonentomopoxvirus</taxon>
        <taxon>Epsilonentomopoxvirus dlongicaudata</taxon>
        <taxon>Diachasmimorpha entomopoxvirus</taxon>
    </lineage>
</organism>
<reference evidence="1 2" key="1">
    <citation type="submission" date="2015-04" db="EMBL/GenBank/DDBJ databases">
        <title>Diachasmimorpha longicaudata entomopoxvirus genome.</title>
        <authorList>
            <person name="Coffman K.A."/>
            <person name="Burke G.R."/>
        </authorList>
    </citation>
    <scope>NUCLEOTIDE SEQUENCE [LARGE SCALE GENOMIC DNA]</scope>
</reference>
<evidence type="ECO:0000313" key="1">
    <source>
        <dbReference type="EMBL" id="AKS26313.1"/>
    </source>
</evidence>
<dbReference type="EMBL" id="KR095315">
    <property type="protein sequence ID" value="AKS26313.1"/>
    <property type="molecule type" value="Genomic_DNA"/>
</dbReference>
<sequence>MASIEKRNFLPTHKNLITICKIKAYIWNTFIDKTECKLVIDELDDVVKLKKFNEIEKDRFMVLLEINEKTFGFTVFLALADISKQYLNLQPYKHDEQNCYQYPEILFFSDKIKNPKNMHHFPSNCVYLNIKRVFNLELMVKEIFLITPKDLEKITSQASSEFNTTQKLNLSSLLESDTLVKLFYIPEINDLKNICGLKLNITNPTSLYHTDFYLAKF</sequence>
<evidence type="ECO:0000313" key="2">
    <source>
        <dbReference type="Proteomes" id="UP000593702"/>
    </source>
</evidence>
<proteinExistence type="predicted"/>
<keyword evidence="2" id="KW-1185">Reference proteome</keyword>
<name>A0A7R5WJ27_9POXV</name>
<protein>
    <submittedName>
        <fullName evidence="1">Uncharacterized protein</fullName>
    </submittedName>
</protein>
<accession>A0A7R5WJ27</accession>
<gene>
    <name evidence="1" type="ORF">DLEV_022</name>
</gene>
<dbReference type="Proteomes" id="UP000593702">
    <property type="component" value="Segment"/>
</dbReference>